<evidence type="ECO:0000256" key="9">
    <source>
        <dbReference type="SAM" id="MobiDB-lite"/>
    </source>
</evidence>
<evidence type="ECO:0000256" key="1">
    <source>
        <dbReference type="ARBA" id="ARBA00004123"/>
    </source>
</evidence>
<comment type="caution">
    <text evidence="12">The sequence shown here is derived from an EMBL/GenBank/DDBJ whole genome shotgun (WGS) entry which is preliminary data.</text>
</comment>
<sequence length="694" mass="75203">MAPPVASSDGPSALLEGGQKEPSSPPLDSARIQLTRSIVMDDDMQLITRRSTVTARGLKHGPGPIAGIVVGCIAAVALACLCLYPFIIRRLKKRKRLATPQTDAEVAQVAQAPAPNNPFDEAAQTNQGSDTHPSSRDSLSNKNEAFNGDAKHASRDEPSPKTAAQTPASPAHEHQQERGASVDHENILQRNYSLLGRRDSEISLGTQPRWNTQGPPPITTSGIELSSTRADGLEYSEAMAGQSASYYSPTVPSEAFGMATPPQNDEPQFSAPARTTSRASSLKQNLLAMMRRVSSKDTEKASPSTAIDPSTTGSWLPQQHQGTTRGELSESPVAHDGPSFRDFGYPPTQPHRLASPVALPMSPATTAGTPGHDEGTPEPTRSMASDHSSPPVLPPASPAPGTVNPMEVMRPSNQSEHVWHTDRELFYLANPHVSPPRKAVTPEPFVEGQTPAQEPVQAPTPASAEELPIVVKPDPEQVPAQPEAPHTPAALPDEDARMADVQMRYDYSHLTPAQHGRNSSITTSLDGSDRSDHSTPLPSHFSSGASHHNTPNTQMTEISPSPRSDGDIRNAVSPYAGTGASPHMYTCDECSRGFDQIHKLNHHKRYHERPHECPHNNCGKKFGTKTHLDRHINDKHKKTRKYHCLEPGCAYSRSGGKGFPRKDNWRRHMLNKHNMNPAFDPEPDVVDDETMTGV</sequence>
<dbReference type="GO" id="GO:0008270">
    <property type="term" value="F:zinc ion binding"/>
    <property type="evidence" value="ECO:0007669"/>
    <property type="project" value="UniProtKB-KW"/>
</dbReference>
<evidence type="ECO:0000256" key="5">
    <source>
        <dbReference type="ARBA" id="ARBA00023015"/>
    </source>
</evidence>
<dbReference type="InterPro" id="IPR013087">
    <property type="entry name" value="Znf_C2H2_type"/>
</dbReference>
<dbReference type="GO" id="GO:0005634">
    <property type="term" value="C:nucleus"/>
    <property type="evidence" value="ECO:0007669"/>
    <property type="project" value="UniProtKB-SubCell"/>
</dbReference>
<feature type="region of interest" description="Disordered" evidence="9">
    <location>
        <begin position="509"/>
        <end position="577"/>
    </location>
</feature>
<dbReference type="Proteomes" id="UP000813385">
    <property type="component" value="Unassembled WGS sequence"/>
</dbReference>
<feature type="region of interest" description="Disordered" evidence="9">
    <location>
        <begin position="674"/>
        <end position="694"/>
    </location>
</feature>
<accession>A0A8K0T8S1</accession>
<evidence type="ECO:0000256" key="8">
    <source>
        <dbReference type="PROSITE-ProRule" id="PRU00042"/>
    </source>
</evidence>
<evidence type="ECO:0000256" key="2">
    <source>
        <dbReference type="ARBA" id="ARBA00022723"/>
    </source>
</evidence>
<feature type="domain" description="C2H2-type" evidence="11">
    <location>
        <begin position="611"/>
        <end position="641"/>
    </location>
</feature>
<keyword evidence="5" id="KW-0805">Transcription regulation</keyword>
<feature type="compositionally biased region" description="Polar residues" evidence="9">
    <location>
        <begin position="301"/>
        <end position="326"/>
    </location>
</feature>
<organism evidence="12 13">
    <name type="scientific">Plectosphaerella cucumerina</name>
    <dbReference type="NCBI Taxonomy" id="40658"/>
    <lineage>
        <taxon>Eukaryota</taxon>
        <taxon>Fungi</taxon>
        <taxon>Dikarya</taxon>
        <taxon>Ascomycota</taxon>
        <taxon>Pezizomycotina</taxon>
        <taxon>Sordariomycetes</taxon>
        <taxon>Hypocreomycetidae</taxon>
        <taxon>Glomerellales</taxon>
        <taxon>Plectosphaerellaceae</taxon>
        <taxon>Plectosphaerella</taxon>
    </lineage>
</organism>
<feature type="region of interest" description="Disordered" evidence="9">
    <location>
        <begin position="438"/>
        <end position="462"/>
    </location>
</feature>
<keyword evidence="10" id="KW-0472">Membrane</keyword>
<dbReference type="InterPro" id="IPR051061">
    <property type="entry name" value="Zinc_finger_trans_reg"/>
</dbReference>
<protein>
    <recommendedName>
        <fullName evidence="11">C2H2-type domain-containing protein</fullName>
    </recommendedName>
</protein>
<dbReference type="OrthoDB" id="6365676at2759"/>
<proteinExistence type="predicted"/>
<feature type="compositionally biased region" description="Polar residues" evidence="9">
    <location>
        <begin position="534"/>
        <end position="562"/>
    </location>
</feature>
<evidence type="ECO:0000256" key="7">
    <source>
        <dbReference type="ARBA" id="ARBA00023242"/>
    </source>
</evidence>
<feature type="region of interest" description="Disordered" evidence="9">
    <location>
        <begin position="292"/>
        <end position="406"/>
    </location>
</feature>
<evidence type="ECO:0000313" key="13">
    <source>
        <dbReference type="Proteomes" id="UP000813385"/>
    </source>
</evidence>
<feature type="transmembrane region" description="Helical" evidence="10">
    <location>
        <begin position="65"/>
        <end position="87"/>
    </location>
</feature>
<dbReference type="EMBL" id="JAGPXD010000004">
    <property type="protein sequence ID" value="KAH7358376.1"/>
    <property type="molecule type" value="Genomic_DNA"/>
</dbReference>
<evidence type="ECO:0000259" key="11">
    <source>
        <dbReference type="PROSITE" id="PS50157"/>
    </source>
</evidence>
<reference evidence="12" key="1">
    <citation type="journal article" date="2021" name="Nat. Commun.">
        <title>Genetic determinants of endophytism in the Arabidopsis root mycobiome.</title>
        <authorList>
            <person name="Mesny F."/>
            <person name="Miyauchi S."/>
            <person name="Thiergart T."/>
            <person name="Pickel B."/>
            <person name="Atanasova L."/>
            <person name="Karlsson M."/>
            <person name="Huettel B."/>
            <person name="Barry K.W."/>
            <person name="Haridas S."/>
            <person name="Chen C."/>
            <person name="Bauer D."/>
            <person name="Andreopoulos W."/>
            <person name="Pangilinan J."/>
            <person name="LaButti K."/>
            <person name="Riley R."/>
            <person name="Lipzen A."/>
            <person name="Clum A."/>
            <person name="Drula E."/>
            <person name="Henrissat B."/>
            <person name="Kohler A."/>
            <person name="Grigoriev I.V."/>
            <person name="Martin F.M."/>
            <person name="Hacquard S."/>
        </authorList>
    </citation>
    <scope>NUCLEOTIDE SEQUENCE</scope>
    <source>
        <strain evidence="12">MPI-CAGE-AT-0016</strain>
    </source>
</reference>
<feature type="region of interest" description="Disordered" evidence="9">
    <location>
        <begin position="112"/>
        <end position="186"/>
    </location>
</feature>
<keyword evidence="7" id="KW-0539">Nucleus</keyword>
<keyword evidence="13" id="KW-1185">Reference proteome</keyword>
<dbReference type="Gene3D" id="3.30.160.60">
    <property type="entry name" value="Classic Zinc Finger"/>
    <property type="match status" value="2"/>
</dbReference>
<dbReference type="PANTHER" id="PTHR46179">
    <property type="entry name" value="ZINC FINGER PROTEIN"/>
    <property type="match status" value="1"/>
</dbReference>
<feature type="compositionally biased region" description="Basic and acidic residues" evidence="9">
    <location>
        <begin position="171"/>
        <end position="186"/>
    </location>
</feature>
<dbReference type="AlphaFoldDB" id="A0A8K0T8S1"/>
<feature type="region of interest" description="Disordered" evidence="9">
    <location>
        <begin position="1"/>
        <end position="28"/>
    </location>
</feature>
<evidence type="ECO:0000256" key="3">
    <source>
        <dbReference type="ARBA" id="ARBA00022771"/>
    </source>
</evidence>
<feature type="domain" description="C2H2-type" evidence="11">
    <location>
        <begin position="585"/>
        <end position="612"/>
    </location>
</feature>
<dbReference type="PANTHER" id="PTHR46179:SF13">
    <property type="entry name" value="C2H2-TYPE DOMAIN-CONTAINING PROTEIN"/>
    <property type="match status" value="1"/>
</dbReference>
<keyword evidence="2" id="KW-0479">Metal-binding</keyword>
<evidence type="ECO:0000256" key="6">
    <source>
        <dbReference type="ARBA" id="ARBA00023163"/>
    </source>
</evidence>
<dbReference type="SUPFAM" id="SSF57667">
    <property type="entry name" value="beta-beta-alpha zinc fingers"/>
    <property type="match status" value="1"/>
</dbReference>
<evidence type="ECO:0000256" key="10">
    <source>
        <dbReference type="SAM" id="Phobius"/>
    </source>
</evidence>
<feature type="compositionally biased region" description="Acidic residues" evidence="9">
    <location>
        <begin position="681"/>
        <end position="694"/>
    </location>
</feature>
<comment type="subcellular location">
    <subcellularLocation>
        <location evidence="1">Nucleus</location>
    </subcellularLocation>
</comment>
<keyword evidence="10" id="KW-1133">Transmembrane helix</keyword>
<name>A0A8K0T8S1_9PEZI</name>
<dbReference type="PROSITE" id="PS50157">
    <property type="entry name" value="ZINC_FINGER_C2H2_2"/>
    <property type="match status" value="2"/>
</dbReference>
<feature type="compositionally biased region" description="Polar residues" evidence="9">
    <location>
        <begin position="516"/>
        <end position="526"/>
    </location>
</feature>
<evidence type="ECO:0000256" key="4">
    <source>
        <dbReference type="ARBA" id="ARBA00022833"/>
    </source>
</evidence>
<keyword evidence="4" id="KW-0862">Zinc</keyword>
<gene>
    <name evidence="12" type="ORF">B0T11DRAFT_299447</name>
</gene>
<dbReference type="GO" id="GO:0006357">
    <property type="term" value="P:regulation of transcription by RNA polymerase II"/>
    <property type="evidence" value="ECO:0007669"/>
    <property type="project" value="TreeGrafter"/>
</dbReference>
<dbReference type="PROSITE" id="PS00028">
    <property type="entry name" value="ZINC_FINGER_C2H2_1"/>
    <property type="match status" value="2"/>
</dbReference>
<keyword evidence="10" id="KW-0812">Transmembrane</keyword>
<feature type="compositionally biased region" description="Polar residues" evidence="9">
    <location>
        <begin position="123"/>
        <end position="144"/>
    </location>
</feature>
<dbReference type="InterPro" id="IPR036236">
    <property type="entry name" value="Znf_C2H2_sf"/>
</dbReference>
<keyword evidence="6" id="KW-0804">Transcription</keyword>
<feature type="compositionally biased region" description="Basic and acidic residues" evidence="9">
    <location>
        <begin position="149"/>
        <end position="159"/>
    </location>
</feature>
<evidence type="ECO:0000313" key="12">
    <source>
        <dbReference type="EMBL" id="KAH7358376.1"/>
    </source>
</evidence>
<keyword evidence="3 8" id="KW-0863">Zinc-finger</keyword>
<dbReference type="SMART" id="SM00355">
    <property type="entry name" value="ZnF_C2H2"/>
    <property type="match status" value="3"/>
</dbReference>